<dbReference type="InterPro" id="IPR024344">
    <property type="entry name" value="MDMPI_metal-binding"/>
</dbReference>
<reference evidence="2" key="1">
    <citation type="submission" date="2021-10" db="EMBL/GenBank/DDBJ databases">
        <title>Novel species in genus Arthrobacter.</title>
        <authorList>
            <person name="Liu Y."/>
        </authorList>
    </citation>
    <scope>NUCLEOTIDE SEQUENCE</scope>
    <source>
        <strain evidence="2">Zg-Y809</strain>
    </source>
</reference>
<evidence type="ECO:0000313" key="3">
    <source>
        <dbReference type="Proteomes" id="UP001139264"/>
    </source>
</evidence>
<dbReference type="InterPro" id="IPR034660">
    <property type="entry name" value="DinB/YfiT-like"/>
</dbReference>
<proteinExistence type="predicted"/>
<dbReference type="GO" id="GO:0016853">
    <property type="term" value="F:isomerase activity"/>
    <property type="evidence" value="ECO:0007669"/>
    <property type="project" value="UniProtKB-KW"/>
</dbReference>
<keyword evidence="2" id="KW-0413">Isomerase</keyword>
<dbReference type="GO" id="GO:0046872">
    <property type="term" value="F:metal ion binding"/>
    <property type="evidence" value="ECO:0007669"/>
    <property type="project" value="InterPro"/>
</dbReference>
<gene>
    <name evidence="2" type="ORF">LJ751_13510</name>
</gene>
<sequence length="220" mass="23777">MPSGPTSSRPTAAVVWRIVHNERQSLISDLESLTPEQWAQPSLCPGWDIHDVVAHLVDTAKTTRLAFVRQMVAAKFSFDGANARGIIRERAASPEATLAEFRRIRQATKTPPAALATRLVEAIVHGEDIRRPLGLVHRYPRESTEEALSYQLKTGISMGGGKERAAGFRLQASDSGFEHGSGPAVLGSALALLMAVSGRPVDRRDFSGEGAAAFVQKLNQ</sequence>
<dbReference type="AlphaFoldDB" id="A0A9X1S7H6"/>
<dbReference type="InterPro" id="IPR017517">
    <property type="entry name" value="Maleyloyr_isom"/>
</dbReference>
<dbReference type="Pfam" id="PF11716">
    <property type="entry name" value="MDMPI_N"/>
    <property type="match status" value="1"/>
</dbReference>
<evidence type="ECO:0000313" key="2">
    <source>
        <dbReference type="EMBL" id="MCC3270356.1"/>
    </source>
</evidence>
<dbReference type="Gene3D" id="1.20.120.450">
    <property type="entry name" value="dinb family like domain"/>
    <property type="match status" value="1"/>
</dbReference>
<dbReference type="SUPFAM" id="SSF109854">
    <property type="entry name" value="DinB/YfiT-like putative metalloenzymes"/>
    <property type="match status" value="1"/>
</dbReference>
<dbReference type="NCBIfam" id="TIGR03083">
    <property type="entry name" value="maleylpyruvate isomerase family mycothiol-dependent enzyme"/>
    <property type="match status" value="1"/>
</dbReference>
<evidence type="ECO:0000259" key="1">
    <source>
        <dbReference type="Pfam" id="PF11716"/>
    </source>
</evidence>
<dbReference type="Proteomes" id="UP001139264">
    <property type="component" value="Unassembled WGS sequence"/>
</dbReference>
<dbReference type="EMBL" id="JAJFZP010000011">
    <property type="protein sequence ID" value="MCC3270356.1"/>
    <property type="molecule type" value="Genomic_DNA"/>
</dbReference>
<organism evidence="2 3">
    <name type="scientific">Arthrobacter gengyunqii</name>
    <dbReference type="NCBI Taxonomy" id="2886940"/>
    <lineage>
        <taxon>Bacteria</taxon>
        <taxon>Bacillati</taxon>
        <taxon>Actinomycetota</taxon>
        <taxon>Actinomycetes</taxon>
        <taxon>Micrococcales</taxon>
        <taxon>Micrococcaceae</taxon>
        <taxon>Arthrobacter</taxon>
    </lineage>
</organism>
<dbReference type="RefSeq" id="WP_227908605.1">
    <property type="nucleotide sequence ID" value="NZ_CP095461.1"/>
</dbReference>
<name>A0A9X1S7H6_9MICC</name>
<feature type="domain" description="Mycothiol-dependent maleylpyruvate isomerase metal-binding" evidence="1">
    <location>
        <begin position="21"/>
        <end position="109"/>
    </location>
</feature>
<accession>A0A9X1S7H6</accession>
<protein>
    <submittedName>
        <fullName evidence="2">Maleylpyruvate isomerase family mycothiol-dependent enzyme</fullName>
    </submittedName>
</protein>
<comment type="caution">
    <text evidence="2">The sequence shown here is derived from an EMBL/GenBank/DDBJ whole genome shotgun (WGS) entry which is preliminary data.</text>
</comment>